<sequence>MDPGGQDNNRARIPDPSGELCPDYASAVFAAIRQAMTANGAMSEEQATQVLRDGWQEHHNAQVQAWQAQSAEDRRLAQEEEQRRRDDEEARLAEERRVAAEEQKTLDKKKPKLATVDPLRRPPTQIRQRVAEYAREKLTKLAYVELDYFTARTRQLAESQAKSTTNETFTLVSGDAGLSLTPASSLKAIKGIRRDADLPYEDMLTAWPVFVQEITDLKTVWPPQLVQQYIHFFLHLIGHPDSQDPIGQLALMRYIEEVRTDWHEKIIAKNVSDETYNISTFEPQLYEQCKAEVQSTSVRLQIQRVRHAVIACET</sequence>
<evidence type="ECO:0000313" key="3">
    <source>
        <dbReference type="Proteomes" id="UP000298390"/>
    </source>
</evidence>
<feature type="compositionally biased region" description="Basic and acidic residues" evidence="1">
    <location>
        <begin position="71"/>
        <end position="108"/>
    </location>
</feature>
<evidence type="ECO:0000256" key="1">
    <source>
        <dbReference type="SAM" id="MobiDB-lite"/>
    </source>
</evidence>
<feature type="region of interest" description="Disordered" evidence="1">
    <location>
        <begin position="66"/>
        <end position="121"/>
    </location>
</feature>
<proteinExistence type="predicted"/>
<accession>A0A4Y9Z2N7</accession>
<name>A0A4Y9Z2N7_9APHY</name>
<comment type="caution">
    <text evidence="2">The sequence shown here is derived from an EMBL/GenBank/DDBJ whole genome shotgun (WGS) entry which is preliminary data.</text>
</comment>
<evidence type="ECO:0000313" key="2">
    <source>
        <dbReference type="EMBL" id="TFY68111.1"/>
    </source>
</evidence>
<dbReference type="AlphaFoldDB" id="A0A4Y9Z2N7"/>
<dbReference type="STRING" id="34475.A0A4Y9Z2N7"/>
<reference evidence="2 3" key="1">
    <citation type="submission" date="2019-01" db="EMBL/GenBank/DDBJ databases">
        <title>Genome sequencing of the rare red list fungi Fomitopsis rosea.</title>
        <authorList>
            <person name="Buettner E."/>
            <person name="Kellner H."/>
        </authorList>
    </citation>
    <scope>NUCLEOTIDE SEQUENCE [LARGE SCALE GENOMIC DNA]</scope>
    <source>
        <strain evidence="2 3">DSM 105464</strain>
    </source>
</reference>
<organism evidence="2 3">
    <name type="scientific">Rhodofomes roseus</name>
    <dbReference type="NCBI Taxonomy" id="34475"/>
    <lineage>
        <taxon>Eukaryota</taxon>
        <taxon>Fungi</taxon>
        <taxon>Dikarya</taxon>
        <taxon>Basidiomycota</taxon>
        <taxon>Agaricomycotina</taxon>
        <taxon>Agaricomycetes</taxon>
        <taxon>Polyporales</taxon>
        <taxon>Rhodofomes</taxon>
    </lineage>
</organism>
<protein>
    <submittedName>
        <fullName evidence="2">Uncharacterized protein</fullName>
    </submittedName>
</protein>
<feature type="region of interest" description="Disordered" evidence="1">
    <location>
        <begin position="1"/>
        <end position="20"/>
    </location>
</feature>
<dbReference type="EMBL" id="SEKV01000037">
    <property type="protein sequence ID" value="TFY68111.1"/>
    <property type="molecule type" value="Genomic_DNA"/>
</dbReference>
<dbReference type="Proteomes" id="UP000298390">
    <property type="component" value="Unassembled WGS sequence"/>
</dbReference>
<gene>
    <name evidence="2" type="ORF">EVJ58_g1198</name>
</gene>